<keyword evidence="2" id="KW-0732">Signal</keyword>
<evidence type="ECO:0000313" key="4">
    <source>
        <dbReference type="Proteomes" id="UP000320421"/>
    </source>
</evidence>
<dbReference type="RefSeq" id="WP_145184716.1">
    <property type="nucleotide sequence ID" value="NZ_CP036266.1"/>
</dbReference>
<feature type="chain" id="PRO_5022180475" evidence="2">
    <location>
        <begin position="30"/>
        <end position="250"/>
    </location>
</feature>
<organism evidence="3 4">
    <name type="scientific">Gimesia chilikensis</name>
    <dbReference type="NCBI Taxonomy" id="2605989"/>
    <lineage>
        <taxon>Bacteria</taxon>
        <taxon>Pseudomonadati</taxon>
        <taxon>Planctomycetota</taxon>
        <taxon>Planctomycetia</taxon>
        <taxon>Planctomycetales</taxon>
        <taxon>Planctomycetaceae</taxon>
        <taxon>Gimesia</taxon>
    </lineage>
</organism>
<dbReference type="Proteomes" id="UP000320421">
    <property type="component" value="Chromosome"/>
</dbReference>
<keyword evidence="4" id="KW-1185">Reference proteome</keyword>
<dbReference type="OrthoDB" id="4464858at2"/>
<dbReference type="EMBL" id="CP036266">
    <property type="protein sequence ID" value="QDT21040.1"/>
    <property type="molecule type" value="Genomic_DNA"/>
</dbReference>
<reference evidence="3 4" key="1">
    <citation type="submission" date="2019-02" db="EMBL/GenBank/DDBJ databases">
        <title>Deep-cultivation of Planctomycetes and their phenomic and genomic characterization uncovers novel biology.</title>
        <authorList>
            <person name="Wiegand S."/>
            <person name="Jogler M."/>
            <person name="Boedeker C."/>
            <person name="Pinto D."/>
            <person name="Vollmers J."/>
            <person name="Rivas-Marin E."/>
            <person name="Kohn T."/>
            <person name="Peeters S.H."/>
            <person name="Heuer A."/>
            <person name="Rast P."/>
            <person name="Oberbeckmann S."/>
            <person name="Bunk B."/>
            <person name="Jeske O."/>
            <person name="Meyerdierks A."/>
            <person name="Storesund J.E."/>
            <person name="Kallscheuer N."/>
            <person name="Luecker S."/>
            <person name="Lage O.M."/>
            <person name="Pohl T."/>
            <person name="Merkel B.J."/>
            <person name="Hornburger P."/>
            <person name="Mueller R.-W."/>
            <person name="Bruemmer F."/>
            <person name="Labrenz M."/>
            <person name="Spormann A.M."/>
            <person name="Op den Camp H."/>
            <person name="Overmann J."/>
            <person name="Amann R."/>
            <person name="Jetten M.S.M."/>
            <person name="Mascher T."/>
            <person name="Medema M.H."/>
            <person name="Devos D.P."/>
            <person name="Kaster A.-K."/>
            <person name="Ovreas L."/>
            <person name="Rohde M."/>
            <person name="Galperin M.Y."/>
            <person name="Jogler C."/>
        </authorList>
    </citation>
    <scope>NUCLEOTIDE SEQUENCE [LARGE SCALE GENOMIC DNA]</scope>
    <source>
        <strain evidence="3 4">HG66A1</strain>
    </source>
</reference>
<name>A0A517PNU5_9PLAN</name>
<gene>
    <name evidence="3" type="ORF">HG66A1_28330</name>
</gene>
<feature type="region of interest" description="Disordered" evidence="1">
    <location>
        <begin position="130"/>
        <end position="150"/>
    </location>
</feature>
<accession>A0A517PNU5</accession>
<evidence type="ECO:0000313" key="3">
    <source>
        <dbReference type="EMBL" id="QDT21040.1"/>
    </source>
</evidence>
<evidence type="ECO:0000256" key="1">
    <source>
        <dbReference type="SAM" id="MobiDB-lite"/>
    </source>
</evidence>
<evidence type="ECO:0000256" key="2">
    <source>
        <dbReference type="SAM" id="SignalP"/>
    </source>
</evidence>
<feature type="signal peptide" evidence="2">
    <location>
        <begin position="1"/>
        <end position="29"/>
    </location>
</feature>
<feature type="region of interest" description="Disordered" evidence="1">
    <location>
        <begin position="39"/>
        <end position="67"/>
    </location>
</feature>
<sequence precursor="true">MQGLRFKKSIAVLAWGIGPLLCSTPAVNAASEVDRDAGPIAAEKPVTESATDAPEQSDAKGKQPKLSPIKIDPVVREGTAHLDIDETTRSRYSYYNGHWWFYLGDGNWMISRNGKWEDVDTSRYHQSQQKMGSSGAAVQGGAKPKLQSGTTRYYDDSPAYGNYYGNGTYYDGSYTRPFYNNNGRGDYGRGYYGNGFYGRGYYGRGYYGNGYYGRGLNNGSSNGRWGTGAGGYSGGRGFGSSGGAAIGFGP</sequence>
<dbReference type="AlphaFoldDB" id="A0A517PNU5"/>
<proteinExistence type="predicted"/>
<protein>
    <submittedName>
        <fullName evidence="3">Uncharacterized protein</fullName>
    </submittedName>
</protein>